<evidence type="ECO:0000313" key="4">
    <source>
        <dbReference type="EMBL" id="AXX91065.1"/>
    </source>
</evidence>
<organism evidence="5 6">
    <name type="scientific">Malaciobacter molluscorum LMG 25693</name>
    <dbReference type="NCBI Taxonomy" id="870501"/>
    <lineage>
        <taxon>Bacteria</taxon>
        <taxon>Pseudomonadati</taxon>
        <taxon>Campylobacterota</taxon>
        <taxon>Epsilonproteobacteria</taxon>
        <taxon>Campylobacterales</taxon>
        <taxon>Arcobacteraceae</taxon>
        <taxon>Malaciobacter</taxon>
    </lineage>
</organism>
<evidence type="ECO:0000313" key="5">
    <source>
        <dbReference type="EMBL" id="PHO17860.1"/>
    </source>
</evidence>
<dbReference type="Proteomes" id="UP000262712">
    <property type="component" value="Chromosome"/>
</dbReference>
<feature type="domain" description="OmpA-like" evidence="3">
    <location>
        <begin position="138"/>
        <end position="254"/>
    </location>
</feature>
<evidence type="ECO:0000313" key="6">
    <source>
        <dbReference type="Proteomes" id="UP000221222"/>
    </source>
</evidence>
<dbReference type="EMBL" id="NXFY01000011">
    <property type="protein sequence ID" value="PHO17860.1"/>
    <property type="molecule type" value="Genomic_DNA"/>
</dbReference>
<accession>A0A2G1DHF1</accession>
<dbReference type="InterPro" id="IPR050330">
    <property type="entry name" value="Bact_OuterMem_StrucFunc"/>
</dbReference>
<dbReference type="RefSeq" id="WP_099342573.1">
    <property type="nucleotide sequence ID" value="NZ_CP032098.1"/>
</dbReference>
<dbReference type="InterPro" id="IPR036737">
    <property type="entry name" value="OmpA-like_sf"/>
</dbReference>
<dbReference type="SUPFAM" id="SSF103088">
    <property type="entry name" value="OmpA-like"/>
    <property type="match status" value="1"/>
</dbReference>
<name>A0A2G1DHF1_9BACT</name>
<dbReference type="PANTHER" id="PTHR30329:SF21">
    <property type="entry name" value="LIPOPROTEIN YIAD-RELATED"/>
    <property type="match status" value="1"/>
</dbReference>
<gene>
    <name evidence="4" type="ORF">AMOL_0024</name>
    <name evidence="5" type="ORF">CPU12_07955</name>
</gene>
<evidence type="ECO:0000313" key="7">
    <source>
        <dbReference type="Proteomes" id="UP000262712"/>
    </source>
</evidence>
<dbReference type="PROSITE" id="PS51123">
    <property type="entry name" value="OMPA_2"/>
    <property type="match status" value="1"/>
</dbReference>
<reference evidence="4 7" key="2">
    <citation type="submission" date="2018-08" db="EMBL/GenBank/DDBJ databases">
        <title>Complete genome of the Arcobacter molluscorum type strain LMG 25693.</title>
        <authorList>
            <person name="Miller W.G."/>
            <person name="Yee E."/>
            <person name="Bono J.L."/>
        </authorList>
    </citation>
    <scope>NUCLEOTIDE SEQUENCE [LARGE SCALE GENOMIC DNA]</scope>
    <source>
        <strain evidence="4 7">CECT 7696</strain>
    </source>
</reference>
<dbReference type="AlphaFoldDB" id="A0A2G1DHF1"/>
<evidence type="ECO:0000256" key="1">
    <source>
        <dbReference type="PROSITE-ProRule" id="PRU00473"/>
    </source>
</evidence>
<dbReference type="Pfam" id="PF00691">
    <property type="entry name" value="OmpA"/>
    <property type="match status" value="1"/>
</dbReference>
<protein>
    <submittedName>
        <fullName evidence="4">Peptidoglycan-binding protein (OmpA domain)</fullName>
    </submittedName>
</protein>
<dbReference type="PANTHER" id="PTHR30329">
    <property type="entry name" value="STATOR ELEMENT OF FLAGELLAR MOTOR COMPLEX"/>
    <property type="match status" value="1"/>
</dbReference>
<sequence length="254" mass="29614">MNLGKKVFLLSLLLLLLIVTCVYKHTKEFMNEVSITQGQVANKEEKVQASEIKQSQKKAESEQVTSENNEKHEANLDESIQSNNKTTNDKITKFEEQNQQIEEIKQPDLIILKRKDEGYRRSNGEFFYYELSPKSKEIQDKLYTIMKNEPFIFGKDDGIDYLKINDDLLNKIIKIMQDNPNLKFEIAGHASIRSDDDRYNKYISVMRAANIKKELIARGISKRRMKARGYGDKIPLIQDQIKLFNRIEFNIIGE</sequence>
<dbReference type="KEGG" id="amol:AMOL_0024"/>
<proteinExistence type="predicted"/>
<evidence type="ECO:0000256" key="2">
    <source>
        <dbReference type="SAM" id="MobiDB-lite"/>
    </source>
</evidence>
<dbReference type="GO" id="GO:0016020">
    <property type="term" value="C:membrane"/>
    <property type="evidence" value="ECO:0007669"/>
    <property type="project" value="UniProtKB-UniRule"/>
</dbReference>
<keyword evidence="6" id="KW-1185">Reference proteome</keyword>
<dbReference type="CDD" id="cd07185">
    <property type="entry name" value="OmpA_C-like"/>
    <property type="match status" value="1"/>
</dbReference>
<dbReference type="EMBL" id="CP032098">
    <property type="protein sequence ID" value="AXX91065.1"/>
    <property type="molecule type" value="Genomic_DNA"/>
</dbReference>
<dbReference type="InterPro" id="IPR006665">
    <property type="entry name" value="OmpA-like"/>
</dbReference>
<dbReference type="Proteomes" id="UP000221222">
    <property type="component" value="Unassembled WGS sequence"/>
</dbReference>
<evidence type="ECO:0000259" key="3">
    <source>
        <dbReference type="PROSITE" id="PS51123"/>
    </source>
</evidence>
<reference evidence="5 6" key="1">
    <citation type="submission" date="2017-09" db="EMBL/GenBank/DDBJ databases">
        <title>Arcobacter canalis sp. nov., a new species isolated from a water canal contaminated with urban sewage.</title>
        <authorList>
            <person name="Perez-Cataluna A."/>
            <person name="Salas-Masso N."/>
            <person name="Figueras M.J."/>
        </authorList>
    </citation>
    <scope>NUCLEOTIDE SEQUENCE [LARGE SCALE GENOMIC DNA]</scope>
    <source>
        <strain evidence="5 6">F98-3</strain>
    </source>
</reference>
<feature type="region of interest" description="Disordered" evidence="2">
    <location>
        <begin position="50"/>
        <end position="88"/>
    </location>
</feature>
<dbReference type="Gene3D" id="3.30.1330.60">
    <property type="entry name" value="OmpA-like domain"/>
    <property type="match status" value="1"/>
</dbReference>
<keyword evidence="1" id="KW-0472">Membrane</keyword>